<evidence type="ECO:0000259" key="5">
    <source>
        <dbReference type="Pfam" id="PF08662"/>
    </source>
</evidence>
<dbReference type="InterPro" id="IPR013979">
    <property type="entry name" value="TIF_beta_prop-like"/>
</dbReference>
<feature type="repeat" description="WD" evidence="3">
    <location>
        <begin position="144"/>
        <end position="178"/>
    </location>
</feature>
<organism evidence="6">
    <name type="scientific">Panicum hallii</name>
    <dbReference type="NCBI Taxonomy" id="206008"/>
    <lineage>
        <taxon>Eukaryota</taxon>
        <taxon>Viridiplantae</taxon>
        <taxon>Streptophyta</taxon>
        <taxon>Embryophyta</taxon>
        <taxon>Tracheophyta</taxon>
        <taxon>Spermatophyta</taxon>
        <taxon>Magnoliopsida</taxon>
        <taxon>Liliopsida</taxon>
        <taxon>Poales</taxon>
        <taxon>Poaceae</taxon>
        <taxon>PACMAD clade</taxon>
        <taxon>Panicoideae</taxon>
        <taxon>Panicodae</taxon>
        <taxon>Paniceae</taxon>
        <taxon>Panicinae</taxon>
        <taxon>Panicum</taxon>
        <taxon>Panicum sect. Panicum</taxon>
    </lineage>
</organism>
<dbReference type="InterPro" id="IPR019775">
    <property type="entry name" value="WD40_repeat_CS"/>
</dbReference>
<dbReference type="InterPro" id="IPR001680">
    <property type="entry name" value="WD40_rpt"/>
</dbReference>
<keyword evidence="1 3" id="KW-0853">WD repeat</keyword>
<dbReference type="InterPro" id="IPR053053">
    <property type="entry name" value="WD_repeat_protein"/>
</dbReference>
<feature type="domain" description="Translation initiation factor beta propellor-like" evidence="5">
    <location>
        <begin position="184"/>
        <end position="313"/>
    </location>
</feature>
<dbReference type="Proteomes" id="UP000243499">
    <property type="component" value="Chromosome 7"/>
</dbReference>
<dbReference type="Gene3D" id="2.130.10.10">
    <property type="entry name" value="YVTN repeat-like/Quinoprotein amine dehydrogenase"/>
    <property type="match status" value="1"/>
</dbReference>
<dbReference type="AlphaFoldDB" id="A0A2T8IEH2"/>
<dbReference type="PROSITE" id="PS00678">
    <property type="entry name" value="WD_REPEATS_1"/>
    <property type="match status" value="1"/>
</dbReference>
<dbReference type="Gramene" id="PVH36062">
    <property type="protein sequence ID" value="PVH36062"/>
    <property type="gene ID" value="PAHAL_7G346500"/>
</dbReference>
<name>A0A2T8IEH2_9POAL</name>
<feature type="region of interest" description="Disordered" evidence="4">
    <location>
        <begin position="1"/>
        <end position="69"/>
    </location>
</feature>
<proteinExistence type="predicted"/>
<dbReference type="EMBL" id="CM008052">
    <property type="protein sequence ID" value="PVH36062.1"/>
    <property type="molecule type" value="Genomic_DNA"/>
</dbReference>
<dbReference type="Pfam" id="PF00400">
    <property type="entry name" value="WD40"/>
    <property type="match status" value="2"/>
</dbReference>
<evidence type="ECO:0000256" key="1">
    <source>
        <dbReference type="ARBA" id="ARBA00022574"/>
    </source>
</evidence>
<accession>A0A2T8IEH2</accession>
<dbReference type="PROSITE" id="PS50294">
    <property type="entry name" value="WD_REPEATS_REGION"/>
    <property type="match status" value="2"/>
</dbReference>
<sequence length="445" mass="48674">MDLLSAAYGAPSDEDDDEPLSSPPVATALTSFAPSPVKRPRWEYQPYLPPPPSFPQPPLPNAAPPLTSQASGRYVSKRERALLAASRASVDAASILPPQTTAEVDCSVGSITDSNLRAGILHSLRCQPKPGSSKSLPSKLSVSLKGHTKAINCIDWSPTHAHLLTSAGMDHTVHVWNVWDKGNTTARVLKHHTAAVKDVRWSPHGLSLLSGGLDCSLQLIDVVEGKVIKVLKEDQAVEVIKFNPSNPNLFLSGGSKGSLRLWDIRSGLVTKEFHRSLGTILDIEFSADGRQFISSTDTTRSNISENTIIVWDVLRQVPLSNQVYTEAFTCPCVRYHPHEASFVAQSNGNYIAIFSARPPFKLNKYMRFEGHGVWGFPIKCNFSLSGRELASGSSDGSIYFFDYKSARCLRKIEAFKEACTDVVYHPVIPNVIASCSWTGEISIFE</sequence>
<dbReference type="InterPro" id="IPR036322">
    <property type="entry name" value="WD40_repeat_dom_sf"/>
</dbReference>
<dbReference type="InterPro" id="IPR015943">
    <property type="entry name" value="WD40/YVTN_repeat-like_dom_sf"/>
</dbReference>
<evidence type="ECO:0000256" key="3">
    <source>
        <dbReference type="PROSITE-ProRule" id="PRU00221"/>
    </source>
</evidence>
<dbReference type="PANTHER" id="PTHR44566:SF1">
    <property type="entry name" value="WD REPEAT-CONTAINING PROTEIN 25"/>
    <property type="match status" value="1"/>
</dbReference>
<keyword evidence="2" id="KW-0677">Repeat</keyword>
<feature type="repeat" description="WD" evidence="3">
    <location>
        <begin position="189"/>
        <end position="230"/>
    </location>
</feature>
<evidence type="ECO:0000313" key="6">
    <source>
        <dbReference type="EMBL" id="PVH36062.1"/>
    </source>
</evidence>
<reference evidence="6" key="1">
    <citation type="submission" date="2018-04" db="EMBL/GenBank/DDBJ databases">
        <title>WGS assembly of Panicum hallii.</title>
        <authorList>
            <person name="Lovell J."/>
            <person name="Jenkins J."/>
            <person name="Lowry D."/>
            <person name="Mamidi S."/>
            <person name="Sreedasyam A."/>
            <person name="Weng X."/>
            <person name="Barry K."/>
            <person name="Bonette J."/>
            <person name="Campitelli B."/>
            <person name="Daum C."/>
            <person name="Gordon S."/>
            <person name="Gould B."/>
            <person name="Lipzen A."/>
            <person name="Macqueen A."/>
            <person name="Palacio-Mejia J."/>
            <person name="Plott C."/>
            <person name="Shakirov E."/>
            <person name="Shu S."/>
            <person name="Yoshinaga Y."/>
            <person name="Zane M."/>
            <person name="Rokhsar D."/>
            <person name="Grimwood J."/>
            <person name="Schmutz J."/>
            <person name="Juenger T."/>
        </authorList>
    </citation>
    <scope>NUCLEOTIDE SEQUENCE [LARGE SCALE GENOMIC DNA]</scope>
    <source>
        <strain evidence="6">FIL2</strain>
    </source>
</reference>
<dbReference type="SUPFAM" id="SSF50978">
    <property type="entry name" value="WD40 repeat-like"/>
    <property type="match status" value="1"/>
</dbReference>
<gene>
    <name evidence="6" type="ORF">PAHAL_7G346500</name>
</gene>
<dbReference type="SMART" id="SM00320">
    <property type="entry name" value="WD40"/>
    <property type="match status" value="6"/>
</dbReference>
<protein>
    <recommendedName>
        <fullName evidence="5">Translation initiation factor beta propellor-like domain-containing protein</fullName>
    </recommendedName>
</protein>
<feature type="repeat" description="WD" evidence="3">
    <location>
        <begin position="230"/>
        <end position="272"/>
    </location>
</feature>
<feature type="compositionally biased region" description="Pro residues" evidence="4">
    <location>
        <begin position="47"/>
        <end position="63"/>
    </location>
</feature>
<dbReference type="PANTHER" id="PTHR44566">
    <property type="entry name" value="TRANSDUCIN/WD40 REPEAT-LIKE SUPERFAMILY PROTEIN"/>
    <property type="match status" value="1"/>
</dbReference>
<dbReference type="PROSITE" id="PS50082">
    <property type="entry name" value="WD_REPEATS_2"/>
    <property type="match status" value="3"/>
</dbReference>
<evidence type="ECO:0000256" key="4">
    <source>
        <dbReference type="SAM" id="MobiDB-lite"/>
    </source>
</evidence>
<evidence type="ECO:0000256" key="2">
    <source>
        <dbReference type="ARBA" id="ARBA00022737"/>
    </source>
</evidence>
<dbReference type="Pfam" id="PF08662">
    <property type="entry name" value="eIF2A"/>
    <property type="match status" value="1"/>
</dbReference>